<protein>
    <submittedName>
        <fullName evidence="3">Oidioi.mRNA.OKI2018_I69.XSR.g14456.t1.cds</fullName>
    </submittedName>
</protein>
<organism evidence="3 4">
    <name type="scientific">Oikopleura dioica</name>
    <name type="common">Tunicate</name>
    <dbReference type="NCBI Taxonomy" id="34765"/>
    <lineage>
        <taxon>Eukaryota</taxon>
        <taxon>Metazoa</taxon>
        <taxon>Chordata</taxon>
        <taxon>Tunicata</taxon>
        <taxon>Appendicularia</taxon>
        <taxon>Copelata</taxon>
        <taxon>Oikopleuridae</taxon>
        <taxon>Oikopleura</taxon>
    </lineage>
</organism>
<feature type="region of interest" description="Disordered" evidence="2">
    <location>
        <begin position="378"/>
        <end position="398"/>
    </location>
</feature>
<evidence type="ECO:0000313" key="4">
    <source>
        <dbReference type="Proteomes" id="UP001158576"/>
    </source>
</evidence>
<name>A0ABN7SEU6_OIKDI</name>
<dbReference type="EMBL" id="OU015569">
    <property type="protein sequence ID" value="CAG5096050.1"/>
    <property type="molecule type" value="Genomic_DNA"/>
</dbReference>
<feature type="compositionally biased region" description="Basic and acidic residues" evidence="2">
    <location>
        <begin position="174"/>
        <end position="194"/>
    </location>
</feature>
<keyword evidence="1" id="KW-0175">Coiled coil</keyword>
<keyword evidence="4" id="KW-1185">Reference proteome</keyword>
<dbReference type="Proteomes" id="UP001158576">
    <property type="component" value="Chromosome XSR"/>
</dbReference>
<feature type="region of interest" description="Disordered" evidence="2">
    <location>
        <begin position="1"/>
        <end position="58"/>
    </location>
</feature>
<dbReference type="Gene3D" id="1.20.5.340">
    <property type="match status" value="1"/>
</dbReference>
<proteinExistence type="predicted"/>
<evidence type="ECO:0000256" key="1">
    <source>
        <dbReference type="SAM" id="Coils"/>
    </source>
</evidence>
<feature type="coiled-coil region" evidence="1">
    <location>
        <begin position="113"/>
        <end position="166"/>
    </location>
</feature>
<reference evidence="3 4" key="1">
    <citation type="submission" date="2021-04" db="EMBL/GenBank/DDBJ databases">
        <authorList>
            <person name="Bliznina A."/>
        </authorList>
    </citation>
    <scope>NUCLEOTIDE SEQUENCE [LARGE SCALE GENOMIC DNA]</scope>
</reference>
<accession>A0ABN7SEU6</accession>
<feature type="region of interest" description="Disordered" evidence="2">
    <location>
        <begin position="84"/>
        <end position="112"/>
    </location>
</feature>
<feature type="coiled-coil region" evidence="1">
    <location>
        <begin position="280"/>
        <end position="371"/>
    </location>
</feature>
<evidence type="ECO:0000256" key="2">
    <source>
        <dbReference type="SAM" id="MobiDB-lite"/>
    </source>
</evidence>
<gene>
    <name evidence="3" type="ORF">OKIOD_LOCUS6014</name>
</gene>
<feature type="region of interest" description="Disordered" evidence="2">
    <location>
        <begin position="173"/>
        <end position="194"/>
    </location>
</feature>
<sequence length="408" mass="47068">MLDDKVPFYRPKQSPLPLGWPLRYRNDGAESPPRSPPKPLRGSDILGDGIPVKRYSQDKGSTKIYEQAGFELSRSEDHQIVAKLNTEKLPRISSPSDPRYQRSKKLDGKLSTSRMLEEEIERLSYLLQEEQESHRRTKMERADELRELEEKIREEYENKIVLLNQEFFDQTQQQKDEFQRDRAQKAEASRLREKQVSEQLTDTQMAFEQFQAQSSFVNKLIQDEEAKKRVELENSFQKKLSSRLRDQRAHIEAETAEMLAELNSKHKAQTDDLVTQISSASEAADRLTESESKMSSLTQKVTQLKQNLADAESAIQAKRVECRAMKSKLSEIEGHHKRQLQALSSYHNTQISNLKEEIAQLRNRLIRKAEVVGEMEARSRGAMSRIHGPNSRKSAPPLEEILQITSPI</sequence>
<evidence type="ECO:0000313" key="3">
    <source>
        <dbReference type="EMBL" id="CAG5096050.1"/>
    </source>
</evidence>